<dbReference type="InterPro" id="IPR011856">
    <property type="entry name" value="tRNA_endonuc-like_dom_sf"/>
</dbReference>
<evidence type="ECO:0000313" key="3">
    <source>
        <dbReference type="Proteomes" id="UP000030949"/>
    </source>
</evidence>
<feature type="domain" description="TnsA endonuclease N-terminal" evidence="1">
    <location>
        <begin position="72"/>
        <end position="172"/>
    </location>
</feature>
<keyword evidence="2" id="KW-0540">Nuclease</keyword>
<dbReference type="GO" id="GO:0004519">
    <property type="term" value="F:endonuclease activity"/>
    <property type="evidence" value="ECO:0007669"/>
    <property type="project" value="UniProtKB-KW"/>
</dbReference>
<dbReference type="Gene3D" id="3.40.1350.10">
    <property type="match status" value="1"/>
</dbReference>
<dbReference type="InterPro" id="IPR014833">
    <property type="entry name" value="TnsA_N"/>
</dbReference>
<gene>
    <name evidence="2" type="ORF">JZ00_21105</name>
</gene>
<reference evidence="3" key="1">
    <citation type="submission" date="2015-03" db="EMBL/GenBank/DDBJ databases">
        <title>Pseudomonas frederiksbergensis hydrocarbon degrader.</title>
        <authorList>
            <person name="Brown L.M."/>
            <person name="Ruiz O.N."/>
            <person name="Mueller S."/>
            <person name="Gunasekera T.S."/>
        </authorList>
    </citation>
    <scope>NUCLEOTIDE SEQUENCE [LARGE SCALE GENOMIC DNA]</scope>
    <source>
        <strain evidence="3">SI8</strain>
    </source>
</reference>
<dbReference type="AlphaFoldDB" id="A0A0B1Z0H6"/>
<evidence type="ECO:0000259" key="1">
    <source>
        <dbReference type="Pfam" id="PF08722"/>
    </source>
</evidence>
<dbReference type="InterPro" id="IPR011335">
    <property type="entry name" value="Restrct_endonuc-II-like"/>
</dbReference>
<comment type="caution">
    <text evidence="2">The sequence shown here is derived from an EMBL/GenBank/DDBJ whole genome shotgun (WGS) entry which is preliminary data.</text>
</comment>
<dbReference type="SUPFAM" id="SSF52980">
    <property type="entry name" value="Restriction endonuclease-like"/>
    <property type="match status" value="1"/>
</dbReference>
<dbReference type="CDD" id="cd22362">
    <property type="entry name" value="TnsA_endonuclease-like"/>
    <property type="match status" value="1"/>
</dbReference>
<keyword evidence="2" id="KW-0255">Endonuclease</keyword>
<dbReference type="GO" id="GO:0003676">
    <property type="term" value="F:nucleic acid binding"/>
    <property type="evidence" value="ECO:0007669"/>
    <property type="project" value="InterPro"/>
</dbReference>
<dbReference type="OrthoDB" id="5291587at2"/>
<evidence type="ECO:0000313" key="2">
    <source>
        <dbReference type="EMBL" id="KHK62751.1"/>
    </source>
</evidence>
<accession>A0A0B1Z0H6</accession>
<dbReference type="Pfam" id="PF08722">
    <property type="entry name" value="Tn7_TnsA-like_N"/>
    <property type="match status" value="1"/>
</dbReference>
<dbReference type="Proteomes" id="UP000030949">
    <property type="component" value="Unassembled WGS sequence"/>
</dbReference>
<name>A0A0B1Z0H6_9PSED</name>
<protein>
    <submittedName>
        <fullName evidence="2">TnsA endonuclease</fullName>
    </submittedName>
</protein>
<sequence>MRGRKFASQQDIERHIANGFGEGAGASYVPWLRVQDVPSIGRSHKIQGVRIERIHHLLSDLERSYFLVCEFSEDVVDIREQYPLLPTERAQAIASAIDVRYPRYPRTTLPYVMTTDFLLTVKDPSGNFKSVARTVKYRSDLVGSGSKRTLEKLEIEKRFWESQGVDWKIVTDEFVTRDLIKNLGLIRKYSKLSRDLMKAPLHSNFIECLANSREYSWTLATCLRKIASLLSISYIDAQAIFFHLVWNKILKIDLVNTPLHLTGLVPDFEVSPSPVQVSLKEKMS</sequence>
<keyword evidence="2" id="KW-0378">Hydrolase</keyword>
<dbReference type="EMBL" id="JQGJ01000015">
    <property type="protein sequence ID" value="KHK62751.1"/>
    <property type="molecule type" value="Genomic_DNA"/>
</dbReference>
<dbReference type="RefSeq" id="WP_039593186.1">
    <property type="nucleotide sequence ID" value="NZ_JQGJ02000013.1"/>
</dbReference>
<organism evidence="2 3">
    <name type="scientific">Pseudomonas frederiksbergensis</name>
    <dbReference type="NCBI Taxonomy" id="104087"/>
    <lineage>
        <taxon>Bacteria</taxon>
        <taxon>Pseudomonadati</taxon>
        <taxon>Pseudomonadota</taxon>
        <taxon>Gammaproteobacteria</taxon>
        <taxon>Pseudomonadales</taxon>
        <taxon>Pseudomonadaceae</taxon>
        <taxon>Pseudomonas</taxon>
    </lineage>
</organism>
<proteinExistence type="predicted"/>